<dbReference type="KEGG" id="ffu:CLAFUR5_10229"/>
<gene>
    <name evidence="2" type="ORF">CLAFUR5_10229</name>
</gene>
<accession>A0A9Q8PBW3</accession>
<name>A0A9Q8PBW3_PASFU</name>
<dbReference type="RefSeq" id="XP_047764045.1">
    <property type="nucleotide sequence ID" value="XM_047909377.1"/>
</dbReference>
<dbReference type="OrthoDB" id="3624881at2759"/>
<reference evidence="2" key="1">
    <citation type="submission" date="2021-12" db="EMBL/GenBank/DDBJ databases">
        <authorList>
            <person name="Zaccaron A."/>
            <person name="Stergiopoulos I."/>
        </authorList>
    </citation>
    <scope>NUCLEOTIDE SEQUENCE</scope>
    <source>
        <strain evidence="2">Race5_Kim</strain>
    </source>
</reference>
<dbReference type="GeneID" id="71990107"/>
<keyword evidence="3" id="KW-1185">Reference proteome</keyword>
<feature type="signal peptide" evidence="1">
    <location>
        <begin position="1"/>
        <end position="17"/>
    </location>
</feature>
<feature type="chain" id="PRO_5040432246" evidence="1">
    <location>
        <begin position="18"/>
        <end position="98"/>
    </location>
</feature>
<evidence type="ECO:0000256" key="1">
    <source>
        <dbReference type="SAM" id="SignalP"/>
    </source>
</evidence>
<protein>
    <submittedName>
        <fullName evidence="2">Uncharacterized protein</fullName>
    </submittedName>
</protein>
<organism evidence="2 3">
    <name type="scientific">Passalora fulva</name>
    <name type="common">Tomato leaf mold</name>
    <name type="synonym">Cladosporium fulvum</name>
    <dbReference type="NCBI Taxonomy" id="5499"/>
    <lineage>
        <taxon>Eukaryota</taxon>
        <taxon>Fungi</taxon>
        <taxon>Dikarya</taxon>
        <taxon>Ascomycota</taxon>
        <taxon>Pezizomycotina</taxon>
        <taxon>Dothideomycetes</taxon>
        <taxon>Dothideomycetidae</taxon>
        <taxon>Mycosphaerellales</taxon>
        <taxon>Mycosphaerellaceae</taxon>
        <taxon>Fulvia</taxon>
    </lineage>
</organism>
<evidence type="ECO:0000313" key="3">
    <source>
        <dbReference type="Proteomes" id="UP000756132"/>
    </source>
</evidence>
<keyword evidence="1" id="KW-0732">Signal</keyword>
<dbReference type="AlphaFoldDB" id="A0A9Q8PBW3"/>
<evidence type="ECO:0000313" key="2">
    <source>
        <dbReference type="EMBL" id="UJO19679.1"/>
    </source>
</evidence>
<sequence>MITIAGLLLALTLAVQAADQTPDVAYGLTVEHRPDTAWRPCRSTGDDRTNCGFCYGPTGGFLGWNCECDTFCSGTRSECYYILESDPGTYTKVSCVRA</sequence>
<proteinExistence type="predicted"/>
<dbReference type="Proteomes" id="UP000756132">
    <property type="component" value="Chromosome 7"/>
</dbReference>
<reference evidence="2" key="2">
    <citation type="journal article" date="2022" name="Microb. Genom.">
        <title>A chromosome-scale genome assembly of the tomato pathogen Cladosporium fulvum reveals a compartmentalized genome architecture and the presence of a dispensable chromosome.</title>
        <authorList>
            <person name="Zaccaron A.Z."/>
            <person name="Chen L.H."/>
            <person name="Samaras A."/>
            <person name="Stergiopoulos I."/>
        </authorList>
    </citation>
    <scope>NUCLEOTIDE SEQUENCE</scope>
    <source>
        <strain evidence="2">Race5_Kim</strain>
    </source>
</reference>
<dbReference type="EMBL" id="CP090169">
    <property type="protein sequence ID" value="UJO19679.1"/>
    <property type="molecule type" value="Genomic_DNA"/>
</dbReference>